<reference evidence="10 11" key="1">
    <citation type="submission" date="2020-06" db="EMBL/GenBank/DDBJ databases">
        <authorList>
            <person name="Li R."/>
            <person name="Bekaert M."/>
        </authorList>
    </citation>
    <scope>NUCLEOTIDE SEQUENCE [LARGE SCALE GENOMIC DNA]</scope>
    <source>
        <strain evidence="11">wild</strain>
    </source>
</reference>
<protein>
    <submittedName>
        <fullName evidence="10">Homeobox protein DBX1-A,Homeobox protein DBX2,Homeobox protein DBX1-B,Homeobox protein DBX1</fullName>
    </submittedName>
</protein>
<feature type="DNA-binding region" description="Homeobox" evidence="6">
    <location>
        <begin position="192"/>
        <end position="251"/>
    </location>
</feature>
<name>A0A6J8CAG2_MYTCO</name>
<sequence>MFPNILAPSPLYQSLFRNGQLVPQPPMVTTSASFLVENLLRDRNQALLARQGLPPFTCSTTFSPTLPENLQATPVTSSASLNAINPAPYLKFGVNAILGREPSSPKSEEKVESTHPARNVYSCQSSIPTSPSKGCGYVGHGLSCAGCSPRQTFYEAQFPNMFRNSYFPGSPLLPVPHAFSFLSNMRGKPRRGMLRRAVFSDMQRKGLEKMFQKQKYISKPDRKKLASKLGLKDSQVKIWFQNRRMKWRNSKERELLSSGGSRESTLPVKGNDGQNCEQLPVSDSNDNDNLNDSQSSECINNLDDTDYPGSLSIDMEHAQSSFSHSDDSESEDEIDVS</sequence>
<evidence type="ECO:0000259" key="9">
    <source>
        <dbReference type="PROSITE" id="PS50071"/>
    </source>
</evidence>
<evidence type="ECO:0000256" key="2">
    <source>
        <dbReference type="ARBA" id="ARBA00023125"/>
    </source>
</evidence>
<dbReference type="Proteomes" id="UP000507470">
    <property type="component" value="Unassembled WGS sequence"/>
</dbReference>
<dbReference type="OrthoDB" id="6159439at2759"/>
<dbReference type="GO" id="GO:0000981">
    <property type="term" value="F:DNA-binding transcription factor activity, RNA polymerase II-specific"/>
    <property type="evidence" value="ECO:0007669"/>
    <property type="project" value="InterPro"/>
</dbReference>
<evidence type="ECO:0000256" key="8">
    <source>
        <dbReference type="SAM" id="MobiDB-lite"/>
    </source>
</evidence>
<dbReference type="AlphaFoldDB" id="A0A6J8CAG2"/>
<evidence type="ECO:0000313" key="11">
    <source>
        <dbReference type="Proteomes" id="UP000507470"/>
    </source>
</evidence>
<dbReference type="PRINTS" id="PR00024">
    <property type="entry name" value="HOMEOBOX"/>
</dbReference>
<dbReference type="PRINTS" id="PR00031">
    <property type="entry name" value="HTHREPRESSR"/>
</dbReference>
<comment type="similarity">
    <text evidence="5">Belongs to the H2.0 homeobox family.</text>
</comment>
<gene>
    <name evidence="10" type="ORF">MCOR_27315</name>
</gene>
<dbReference type="SUPFAM" id="SSF46689">
    <property type="entry name" value="Homeodomain-like"/>
    <property type="match status" value="1"/>
</dbReference>
<dbReference type="InterPro" id="IPR009057">
    <property type="entry name" value="Homeodomain-like_sf"/>
</dbReference>
<keyword evidence="4 6" id="KW-0539">Nucleus</keyword>
<evidence type="ECO:0000313" key="10">
    <source>
        <dbReference type="EMBL" id="CAC5392376.1"/>
    </source>
</evidence>
<evidence type="ECO:0000256" key="7">
    <source>
        <dbReference type="RuleBase" id="RU000682"/>
    </source>
</evidence>
<dbReference type="InterPro" id="IPR051662">
    <property type="entry name" value="H2.0_Homeobox_NeuralPatt"/>
</dbReference>
<dbReference type="InterPro" id="IPR020479">
    <property type="entry name" value="HD_metazoa"/>
</dbReference>
<keyword evidence="2 6" id="KW-0238">DNA-binding</keyword>
<dbReference type="GO" id="GO:0003677">
    <property type="term" value="F:DNA binding"/>
    <property type="evidence" value="ECO:0007669"/>
    <property type="project" value="UniProtKB-UniRule"/>
</dbReference>
<keyword evidence="11" id="KW-1185">Reference proteome</keyword>
<dbReference type="FunFam" id="1.10.10.60:FF:000177">
    <property type="entry name" value="Homeobox protein DBX1"/>
    <property type="match status" value="1"/>
</dbReference>
<dbReference type="PROSITE" id="PS50071">
    <property type="entry name" value="HOMEOBOX_2"/>
    <property type="match status" value="1"/>
</dbReference>
<dbReference type="Gene3D" id="1.10.10.60">
    <property type="entry name" value="Homeodomain-like"/>
    <property type="match status" value="1"/>
</dbReference>
<feature type="domain" description="Homeobox" evidence="9">
    <location>
        <begin position="190"/>
        <end position="250"/>
    </location>
</feature>
<dbReference type="InterPro" id="IPR017970">
    <property type="entry name" value="Homeobox_CS"/>
</dbReference>
<evidence type="ECO:0000256" key="3">
    <source>
        <dbReference type="ARBA" id="ARBA00023155"/>
    </source>
</evidence>
<feature type="compositionally biased region" description="Low complexity" evidence="8">
    <location>
        <begin position="282"/>
        <end position="296"/>
    </location>
</feature>
<comment type="subcellular location">
    <subcellularLocation>
        <location evidence="6 7">Nucleus</location>
    </subcellularLocation>
</comment>
<dbReference type="InterPro" id="IPR001356">
    <property type="entry name" value="HD"/>
</dbReference>
<feature type="compositionally biased region" description="Acidic residues" evidence="8">
    <location>
        <begin position="328"/>
        <end position="337"/>
    </location>
</feature>
<accession>A0A6J8CAG2</accession>
<feature type="region of interest" description="Disordered" evidence="8">
    <location>
        <begin position="251"/>
        <end position="337"/>
    </location>
</feature>
<dbReference type="CDD" id="cd00086">
    <property type="entry name" value="homeodomain"/>
    <property type="match status" value="1"/>
</dbReference>
<evidence type="ECO:0000256" key="1">
    <source>
        <dbReference type="ARBA" id="ARBA00022473"/>
    </source>
</evidence>
<evidence type="ECO:0000256" key="5">
    <source>
        <dbReference type="ARBA" id="ARBA00038504"/>
    </source>
</evidence>
<dbReference type="Pfam" id="PF00046">
    <property type="entry name" value="Homeodomain"/>
    <property type="match status" value="1"/>
</dbReference>
<dbReference type="SMART" id="SM00389">
    <property type="entry name" value="HOX"/>
    <property type="match status" value="1"/>
</dbReference>
<evidence type="ECO:0000256" key="4">
    <source>
        <dbReference type="ARBA" id="ARBA00023242"/>
    </source>
</evidence>
<dbReference type="EMBL" id="CACVKT020004972">
    <property type="protein sequence ID" value="CAC5392376.1"/>
    <property type="molecule type" value="Genomic_DNA"/>
</dbReference>
<dbReference type="InterPro" id="IPR000047">
    <property type="entry name" value="HTH_motif"/>
</dbReference>
<evidence type="ECO:0000256" key="6">
    <source>
        <dbReference type="PROSITE-ProRule" id="PRU00108"/>
    </source>
</evidence>
<dbReference type="PANTHER" id="PTHR24331">
    <property type="entry name" value="DBX"/>
    <property type="match status" value="1"/>
</dbReference>
<keyword evidence="1" id="KW-0217">Developmental protein</keyword>
<dbReference type="PROSITE" id="PS00027">
    <property type="entry name" value="HOMEOBOX_1"/>
    <property type="match status" value="1"/>
</dbReference>
<dbReference type="PANTHER" id="PTHR24331:SF0">
    <property type="entry name" value="DBX"/>
    <property type="match status" value="1"/>
</dbReference>
<organism evidence="10 11">
    <name type="scientific">Mytilus coruscus</name>
    <name type="common">Sea mussel</name>
    <dbReference type="NCBI Taxonomy" id="42192"/>
    <lineage>
        <taxon>Eukaryota</taxon>
        <taxon>Metazoa</taxon>
        <taxon>Spiralia</taxon>
        <taxon>Lophotrochozoa</taxon>
        <taxon>Mollusca</taxon>
        <taxon>Bivalvia</taxon>
        <taxon>Autobranchia</taxon>
        <taxon>Pteriomorphia</taxon>
        <taxon>Mytilida</taxon>
        <taxon>Mytiloidea</taxon>
        <taxon>Mytilidae</taxon>
        <taxon>Mytilinae</taxon>
        <taxon>Mytilus</taxon>
    </lineage>
</organism>
<proteinExistence type="inferred from homology"/>
<keyword evidence="3 6" id="KW-0371">Homeobox</keyword>
<dbReference type="GO" id="GO:0005634">
    <property type="term" value="C:nucleus"/>
    <property type="evidence" value="ECO:0007669"/>
    <property type="project" value="UniProtKB-SubCell"/>
</dbReference>